<sequence length="55" mass="6665">MDGFFCPHCNFHYEDWWEYVGPTDEEASFRMPCKSCNEEFRVDMKTTVKFTTEKN</sequence>
<organism evidence="1 2">
    <name type="scientific">Bacillus phage vB_BsuM-Goe3</name>
    <dbReference type="NCBI Taxonomy" id="1933063"/>
    <lineage>
        <taxon>Viruses</taxon>
        <taxon>Duplodnaviria</taxon>
        <taxon>Heunggongvirae</taxon>
        <taxon>Uroviricota</taxon>
        <taxon>Caudoviricetes</taxon>
        <taxon>Herelleviridae</taxon>
        <taxon>Bastillevirinae</taxon>
        <taxon>Grisebachstrassevirus</taxon>
        <taxon>Grisebachstrassevirus goe3</taxon>
    </lineage>
</organism>
<evidence type="ECO:0000313" key="2">
    <source>
        <dbReference type="Proteomes" id="UP000221795"/>
    </source>
</evidence>
<gene>
    <name evidence="1" type="ORF">Goe3_c03100</name>
</gene>
<evidence type="ECO:0000313" key="1">
    <source>
        <dbReference type="EMBL" id="APZ82497.1"/>
    </source>
</evidence>
<name>A0A217EQZ8_BPGO3</name>
<accession>A0A217EQZ8</accession>
<dbReference type="Proteomes" id="UP000221795">
    <property type="component" value="Segment"/>
</dbReference>
<organismHost>
    <name type="scientific">Bacillus subtilis</name>
    <dbReference type="NCBI Taxonomy" id="1423"/>
</organismHost>
<reference evidence="1" key="1">
    <citation type="journal article" date="2017" name="Viruses">
        <title>Characterization of Bacillus subtilis Viruses vB_BsuM-Goe2 and vB_BsuM-Goe3.</title>
        <authorList>
            <person name="Willms I.M."/>
            <person name="Hoppert M."/>
            <person name="Hertel R."/>
        </authorList>
    </citation>
    <scope>NUCLEOTIDE SEQUENCE [LARGE SCALE GENOMIC DNA]</scope>
</reference>
<keyword evidence="2" id="KW-1185">Reference proteome</keyword>
<dbReference type="EMBL" id="KY368640">
    <property type="protein sequence ID" value="APZ82497.1"/>
    <property type="molecule type" value="Genomic_DNA"/>
</dbReference>
<protein>
    <submittedName>
        <fullName evidence="1">Uncharacterized protein</fullName>
    </submittedName>
</protein>
<proteinExistence type="predicted"/>